<protein>
    <submittedName>
        <fullName evidence="2">Uncharacterized protein</fullName>
    </submittedName>
</protein>
<evidence type="ECO:0000256" key="1">
    <source>
        <dbReference type="SAM" id="MobiDB-lite"/>
    </source>
</evidence>
<comment type="caution">
    <text evidence="2">The sequence shown here is derived from an EMBL/GenBank/DDBJ whole genome shotgun (WGS) entry which is preliminary data.</text>
</comment>
<evidence type="ECO:0000313" key="3">
    <source>
        <dbReference type="Proteomes" id="UP000887320"/>
    </source>
</evidence>
<name>A0A8X8KIC0_ACIGI</name>
<feature type="compositionally biased region" description="Basic and acidic residues" evidence="1">
    <location>
        <begin position="55"/>
        <end position="72"/>
    </location>
</feature>
<reference evidence="2" key="1">
    <citation type="submission" date="2021-07" db="EMBL/GenBank/DDBJ databases">
        <authorList>
            <person name="Fernandez M."/>
            <person name="Pereira P."/>
            <person name="Torres Tejerizo G.A."/>
            <person name="Gonzalez P."/>
            <person name="Agostini E."/>
        </authorList>
    </citation>
    <scope>NUCLEOTIDE SEQUENCE</scope>
    <source>
        <strain evidence="2">SFC 500-1A</strain>
    </source>
</reference>
<dbReference type="RefSeq" id="WP_234623938.1">
    <property type="nucleotide sequence ID" value="NZ_JAHWXT010000006.1"/>
</dbReference>
<sequence>MPKLTYSGLQAAFSFDGIQVGKDQTIEISATDLKKISSGKVFKTLLESGDVSITEDSKTKSTGSKAKDDGKGDDAALVAVKGELTQLGITFTDDETLEQLQAKLTQAKE</sequence>
<accession>A0A8X8KIC0</accession>
<organism evidence="2 3">
    <name type="scientific">Acinetobacter guillouiae</name>
    <name type="common">Acinetobacter genomosp. 11</name>
    <dbReference type="NCBI Taxonomy" id="106649"/>
    <lineage>
        <taxon>Bacteria</taxon>
        <taxon>Pseudomonadati</taxon>
        <taxon>Pseudomonadota</taxon>
        <taxon>Gammaproteobacteria</taxon>
        <taxon>Moraxellales</taxon>
        <taxon>Moraxellaceae</taxon>
        <taxon>Acinetobacter</taxon>
    </lineage>
</organism>
<dbReference type="AlphaFoldDB" id="A0A8X8KIC0"/>
<feature type="region of interest" description="Disordered" evidence="1">
    <location>
        <begin position="53"/>
        <end position="72"/>
    </location>
</feature>
<dbReference type="Proteomes" id="UP000887320">
    <property type="component" value="Unassembled WGS sequence"/>
</dbReference>
<proteinExistence type="predicted"/>
<gene>
    <name evidence="2" type="ORF">KW868_16135</name>
</gene>
<dbReference type="EMBL" id="JAHWXT010000006">
    <property type="protein sequence ID" value="MCF0265977.1"/>
    <property type="molecule type" value="Genomic_DNA"/>
</dbReference>
<evidence type="ECO:0000313" key="2">
    <source>
        <dbReference type="EMBL" id="MCF0265977.1"/>
    </source>
</evidence>